<proteinExistence type="predicted"/>
<dbReference type="AlphaFoldDB" id="A0A383ALP1"/>
<dbReference type="PANTHER" id="PTHR43284">
    <property type="entry name" value="ASPARAGINE SYNTHETASE (GLUTAMINE-HYDROLYZING)"/>
    <property type="match status" value="1"/>
</dbReference>
<dbReference type="EMBL" id="UINC01193136">
    <property type="protein sequence ID" value="SVE08594.1"/>
    <property type="molecule type" value="Genomic_DNA"/>
</dbReference>
<dbReference type="InterPro" id="IPR017932">
    <property type="entry name" value="GATase_2_dom"/>
</dbReference>
<protein>
    <recommendedName>
        <fullName evidence="1">Glutamine amidotransferase type-2 domain-containing protein</fullName>
    </recommendedName>
</protein>
<reference evidence="2" key="1">
    <citation type="submission" date="2018-05" db="EMBL/GenBank/DDBJ databases">
        <authorList>
            <person name="Lanie J.A."/>
            <person name="Ng W.-L."/>
            <person name="Kazmierczak K.M."/>
            <person name="Andrzejewski T.M."/>
            <person name="Davidsen T.M."/>
            <person name="Wayne K.J."/>
            <person name="Tettelin H."/>
            <person name="Glass J.I."/>
            <person name="Rusch D."/>
            <person name="Podicherti R."/>
            <person name="Tsui H.-C.T."/>
            <person name="Winkler M.E."/>
        </authorList>
    </citation>
    <scope>NUCLEOTIDE SEQUENCE</scope>
</reference>
<gene>
    <name evidence="2" type="ORF">METZ01_LOCUS461448</name>
</gene>
<feature type="domain" description="Glutamine amidotransferase type-2" evidence="1">
    <location>
        <begin position="1"/>
        <end position="208"/>
    </location>
</feature>
<feature type="non-terminal residue" evidence="2">
    <location>
        <position position="251"/>
    </location>
</feature>
<sequence length="251" mass="28191">GVYARDISRVTGEREIEAMAATIVHRGPDDQGVFVDRNVGLGSRRLSIIDVDGGHMPLHNEDGTCTIVHNGEVYNFPELRSASISAGHAFSTNSDTETIVHLYEDYGIDCLKYLNGMFAFAIFDSRDRSLLLARDRLGIKPLYYADTGTHLVFGSEIKTVLAHPSVKRDLDPASIDEYLQKRYIPGTRTIYRGINKLAPGHFLRHQDAKTTVEPYWSLSYEKTGPQDEEEAEQELSVRLRKAVEMQMISDV</sequence>
<organism evidence="2">
    <name type="scientific">marine metagenome</name>
    <dbReference type="NCBI Taxonomy" id="408172"/>
    <lineage>
        <taxon>unclassified sequences</taxon>
        <taxon>metagenomes</taxon>
        <taxon>ecological metagenomes</taxon>
    </lineage>
</organism>
<dbReference type="CDD" id="cd00712">
    <property type="entry name" value="AsnB"/>
    <property type="match status" value="1"/>
</dbReference>
<feature type="non-terminal residue" evidence="2">
    <location>
        <position position="1"/>
    </location>
</feature>
<dbReference type="PROSITE" id="PS51278">
    <property type="entry name" value="GATASE_TYPE_2"/>
    <property type="match status" value="1"/>
</dbReference>
<dbReference type="SUPFAM" id="SSF56235">
    <property type="entry name" value="N-terminal nucleophile aminohydrolases (Ntn hydrolases)"/>
    <property type="match status" value="1"/>
</dbReference>
<evidence type="ECO:0000259" key="1">
    <source>
        <dbReference type="PROSITE" id="PS51278"/>
    </source>
</evidence>
<evidence type="ECO:0000313" key="2">
    <source>
        <dbReference type="EMBL" id="SVE08594.1"/>
    </source>
</evidence>
<dbReference type="GO" id="GO:0005829">
    <property type="term" value="C:cytosol"/>
    <property type="evidence" value="ECO:0007669"/>
    <property type="project" value="TreeGrafter"/>
</dbReference>
<dbReference type="Pfam" id="PF13537">
    <property type="entry name" value="GATase_7"/>
    <property type="match status" value="1"/>
</dbReference>
<dbReference type="InterPro" id="IPR051786">
    <property type="entry name" value="ASN_synthetase/amidase"/>
</dbReference>
<dbReference type="Gene3D" id="3.60.20.10">
    <property type="entry name" value="Glutamine Phosphoribosylpyrophosphate, subunit 1, domain 1"/>
    <property type="match status" value="1"/>
</dbReference>
<dbReference type="InterPro" id="IPR033738">
    <property type="entry name" value="AsnB_N"/>
</dbReference>
<dbReference type="PANTHER" id="PTHR43284:SF1">
    <property type="entry name" value="ASPARAGINE SYNTHETASE"/>
    <property type="match status" value="1"/>
</dbReference>
<dbReference type="InterPro" id="IPR029055">
    <property type="entry name" value="Ntn_hydrolases_N"/>
</dbReference>
<accession>A0A383ALP1</accession>
<name>A0A383ALP1_9ZZZZ</name>